<comment type="caution">
    <text evidence="2">The sequence shown here is derived from an EMBL/GenBank/DDBJ whole genome shotgun (WGS) entry which is preliminary data.</text>
</comment>
<gene>
    <name evidence="2" type="ORF">MNOR_LOCUS23572</name>
</gene>
<keyword evidence="3" id="KW-1185">Reference proteome</keyword>
<organism evidence="2 3">
    <name type="scientific">Meganyctiphanes norvegica</name>
    <name type="common">Northern krill</name>
    <name type="synonym">Thysanopoda norvegica</name>
    <dbReference type="NCBI Taxonomy" id="48144"/>
    <lineage>
        <taxon>Eukaryota</taxon>
        <taxon>Metazoa</taxon>
        <taxon>Ecdysozoa</taxon>
        <taxon>Arthropoda</taxon>
        <taxon>Crustacea</taxon>
        <taxon>Multicrustacea</taxon>
        <taxon>Malacostraca</taxon>
        <taxon>Eumalacostraca</taxon>
        <taxon>Eucarida</taxon>
        <taxon>Euphausiacea</taxon>
        <taxon>Euphausiidae</taxon>
        <taxon>Meganyctiphanes</taxon>
    </lineage>
</organism>
<protein>
    <submittedName>
        <fullName evidence="2">Uncharacterized protein</fullName>
    </submittedName>
</protein>
<feature type="non-terminal residue" evidence="2">
    <location>
        <position position="1"/>
    </location>
</feature>
<dbReference type="EMBL" id="CAXKWB010020893">
    <property type="protein sequence ID" value="CAL4122863.1"/>
    <property type="molecule type" value="Genomic_DNA"/>
</dbReference>
<feature type="compositionally biased region" description="Basic and acidic residues" evidence="1">
    <location>
        <begin position="79"/>
        <end position="93"/>
    </location>
</feature>
<evidence type="ECO:0000313" key="3">
    <source>
        <dbReference type="Proteomes" id="UP001497623"/>
    </source>
</evidence>
<proteinExistence type="predicted"/>
<sequence>DKVVVGVSSARTLVAGSLEHVREGEHALSVLVQDHHHHNLSHDNLSQTSSCSAPNSHHRSDVIGRADSGLYSEDSERDDDLKTSDRSTDRISSSEDDLWSPRVRSSGSSSEFKCSDDSFSDSNSSSTNTSHDKLIHIQTNVLKEESQPSGKISNQERCPHSEKVLNSLERQMRWLQLTLDQAEKDWDEKRWSQTSDTIAAWCEISNSSSGSSAPVSAVLEVELRHVETERVRLAGIEAKLRHLLQGLITIADLNMSRRTVGRLLLEAVESACGDQVTAAEVHSEEVNPLQHLSALLTSTSHCDNISTSSLLHLALKGLTKPSTDSRITTS</sequence>
<feature type="region of interest" description="Disordered" evidence="1">
    <location>
        <begin position="38"/>
        <end position="131"/>
    </location>
</feature>
<name>A0AAV2RDP7_MEGNR</name>
<accession>A0AAV2RDP7</accession>
<dbReference type="AlphaFoldDB" id="A0AAV2RDP7"/>
<evidence type="ECO:0000256" key="1">
    <source>
        <dbReference type="SAM" id="MobiDB-lite"/>
    </source>
</evidence>
<reference evidence="2 3" key="1">
    <citation type="submission" date="2024-05" db="EMBL/GenBank/DDBJ databases">
        <authorList>
            <person name="Wallberg A."/>
        </authorList>
    </citation>
    <scope>NUCLEOTIDE SEQUENCE [LARGE SCALE GENOMIC DNA]</scope>
</reference>
<dbReference type="Proteomes" id="UP001497623">
    <property type="component" value="Unassembled WGS sequence"/>
</dbReference>
<dbReference type="InterPro" id="IPR031601">
    <property type="entry name" value="CCD48"/>
</dbReference>
<feature type="compositionally biased region" description="Low complexity" evidence="1">
    <location>
        <begin position="120"/>
        <end position="129"/>
    </location>
</feature>
<evidence type="ECO:0000313" key="2">
    <source>
        <dbReference type="EMBL" id="CAL4122863.1"/>
    </source>
</evidence>
<dbReference type="Pfam" id="PF15799">
    <property type="entry name" value="CCD48"/>
    <property type="match status" value="1"/>
</dbReference>